<dbReference type="InterPro" id="IPR021686">
    <property type="entry name" value="DUF3268"/>
</dbReference>
<dbReference type="Proteomes" id="UP000013070">
    <property type="component" value="Unassembled WGS sequence"/>
</dbReference>
<evidence type="ECO:0000313" key="2">
    <source>
        <dbReference type="Proteomes" id="UP000013070"/>
    </source>
</evidence>
<keyword evidence="2" id="KW-1185">Reference proteome</keyword>
<dbReference type="RefSeq" id="WP_004780898.1">
    <property type="nucleotide sequence ID" value="NZ_KB849398.1"/>
</dbReference>
<sequence>MTNPVCPYCNSESKLVTGLVIYPHRKDLADLSFYQCAPCDAYVGCHKGTTKPLGRLADAELRKWKSIAHRGFDAIWKGFKNRGIDGDQLTFIDPYEAVKTPGRMTRGLAYKYLAESMKIAQKHCHIGMFTVEQCKEAYAISQRGFDHEVLAIYEYLARPSENLLFGS</sequence>
<dbReference type="PATRIC" id="fig|1217710.3.peg.597"/>
<accession>N8WZR1</accession>
<dbReference type="Pfam" id="PF11672">
    <property type="entry name" value="DUF3268"/>
    <property type="match status" value="2"/>
</dbReference>
<organism evidence="1 2">
    <name type="scientific">Acinetobacter variabilis</name>
    <dbReference type="NCBI Taxonomy" id="70346"/>
    <lineage>
        <taxon>Bacteria</taxon>
        <taxon>Pseudomonadati</taxon>
        <taxon>Pseudomonadota</taxon>
        <taxon>Gammaproteobacteria</taxon>
        <taxon>Moraxellales</taxon>
        <taxon>Moraxellaceae</taxon>
        <taxon>Acinetobacter</taxon>
    </lineage>
</organism>
<dbReference type="HOGENOM" id="CLU_123187_1_0_6"/>
<comment type="caution">
    <text evidence="1">The sequence shown here is derived from an EMBL/GenBank/DDBJ whole genome shotgun (WGS) entry which is preliminary data.</text>
</comment>
<dbReference type="EMBL" id="APPE01000031">
    <property type="protein sequence ID" value="ENV00400.1"/>
    <property type="molecule type" value="Genomic_DNA"/>
</dbReference>
<protein>
    <submittedName>
        <fullName evidence="1">Uncharacterized protein</fullName>
    </submittedName>
</protein>
<proteinExistence type="predicted"/>
<dbReference type="AlphaFoldDB" id="N8WZR1"/>
<dbReference type="eggNOG" id="ENOG5032S15">
    <property type="taxonomic scope" value="Bacteria"/>
</dbReference>
<gene>
    <name evidence="1" type="ORF">F969_00632</name>
</gene>
<name>N8WZR1_9GAMM</name>
<reference evidence="1 2" key="1">
    <citation type="submission" date="2013-02" db="EMBL/GenBank/DDBJ databases">
        <title>The Genome Sequence of Acinetobacter sp. NIPH 899.</title>
        <authorList>
            <consortium name="The Broad Institute Genome Sequencing Platform"/>
            <consortium name="The Broad Institute Genome Sequencing Center for Infectious Disease"/>
            <person name="Cerqueira G."/>
            <person name="Feldgarden M."/>
            <person name="Courvalin P."/>
            <person name="Perichon B."/>
            <person name="Grillot-Courvalin C."/>
            <person name="Clermont D."/>
            <person name="Rocha E."/>
            <person name="Yoon E.-J."/>
            <person name="Nemec A."/>
            <person name="Walker B."/>
            <person name="Young S.K."/>
            <person name="Zeng Q."/>
            <person name="Gargeya S."/>
            <person name="Fitzgerald M."/>
            <person name="Haas B."/>
            <person name="Abouelleil A."/>
            <person name="Alvarado L."/>
            <person name="Arachchi H.M."/>
            <person name="Berlin A.M."/>
            <person name="Chapman S.B."/>
            <person name="Dewar J."/>
            <person name="Goldberg J."/>
            <person name="Griggs A."/>
            <person name="Gujja S."/>
            <person name="Hansen M."/>
            <person name="Howarth C."/>
            <person name="Imamovic A."/>
            <person name="Larimer J."/>
            <person name="McCowan C."/>
            <person name="Murphy C."/>
            <person name="Neiman D."/>
            <person name="Pearson M."/>
            <person name="Priest M."/>
            <person name="Roberts A."/>
            <person name="Saif S."/>
            <person name="Shea T."/>
            <person name="Sisk P."/>
            <person name="Sykes S."/>
            <person name="Wortman J."/>
            <person name="Nusbaum C."/>
            <person name="Birren B."/>
        </authorList>
    </citation>
    <scope>NUCLEOTIDE SEQUENCE [LARGE SCALE GENOMIC DNA]</scope>
    <source>
        <strain evidence="1 2">NIPH 899</strain>
    </source>
</reference>
<evidence type="ECO:0000313" key="1">
    <source>
        <dbReference type="EMBL" id="ENV00400.1"/>
    </source>
</evidence>